<gene>
    <name evidence="1" type="ORF">AVDCRST_MAG92-3449</name>
</gene>
<organism evidence="1">
    <name type="scientific">uncultured Coleofasciculus sp</name>
    <dbReference type="NCBI Taxonomy" id="1267456"/>
    <lineage>
        <taxon>Bacteria</taxon>
        <taxon>Bacillati</taxon>
        <taxon>Cyanobacteriota</taxon>
        <taxon>Cyanophyceae</taxon>
        <taxon>Coleofasciculales</taxon>
        <taxon>Coleofasciculaceae</taxon>
        <taxon>Coleofasciculus</taxon>
        <taxon>environmental samples</taxon>
    </lineage>
</organism>
<dbReference type="EMBL" id="CADCTM010000585">
    <property type="protein sequence ID" value="CAA9279872.1"/>
    <property type="molecule type" value="Genomic_DNA"/>
</dbReference>
<accession>A0A6J4JJT3</accession>
<reference evidence="1" key="1">
    <citation type="submission" date="2020-02" db="EMBL/GenBank/DDBJ databases">
        <authorList>
            <person name="Meier V. D."/>
        </authorList>
    </citation>
    <scope>NUCLEOTIDE SEQUENCE</scope>
    <source>
        <strain evidence="1">AVDCRST_MAG92</strain>
    </source>
</reference>
<dbReference type="AlphaFoldDB" id="A0A6J4JJT3"/>
<sequence length="50" mass="5901">MGRTTELISRNFRVLEHFLVVNCFSGYFRLRIWVKTAKFLSFSITDISSL</sequence>
<protein>
    <submittedName>
        <fullName evidence="1">Uncharacterized protein</fullName>
    </submittedName>
</protein>
<name>A0A6J4JJT3_9CYAN</name>
<evidence type="ECO:0000313" key="1">
    <source>
        <dbReference type="EMBL" id="CAA9279872.1"/>
    </source>
</evidence>
<proteinExistence type="predicted"/>